<dbReference type="AlphaFoldDB" id="A0A8H7BQE0"/>
<dbReference type="Proteomes" id="UP000605846">
    <property type="component" value="Unassembled WGS sequence"/>
</dbReference>
<evidence type="ECO:0000313" key="2">
    <source>
        <dbReference type="Proteomes" id="UP000605846"/>
    </source>
</evidence>
<comment type="caution">
    <text evidence="1">The sequence shown here is derived from an EMBL/GenBank/DDBJ whole genome shotgun (WGS) entry which is preliminary data.</text>
</comment>
<sequence>MIPLEPRELNSLIGDVYKIIKESVDDWVKVLPEALELKGQCTMIDRILPYIDKGLCEDSYQYQFVVDMKHILDSAQTEINKFLARETKERNLFGKFVWNSKRVYLAMSYRESFKKKAEEMARKIEKIMQLMQLADILNEPMVDLVKNHLSKESYEFWTTYVGRKISPDKAWAIFIQQYQFIYGRLDEETVESIRRVACINGTDLTIYGFVQITKDYGFPIEVDSLPPLHLSNVVMSEEGRMEITKMVMNLMSDHSSKKMHQSVKRVDLWYKDINRDDKQALRRRADEWGHYIVESRKKGMKSPIHKEAEELDFARRTISMFYQRYMAIWRIGRVSRGMLSDVDFPGKSRIRCFIRDIEPLDNANYRIVFGNDIREWDHRRPKVYNFLRELVQ</sequence>
<dbReference type="EMBL" id="JABAYA010000124">
    <property type="protein sequence ID" value="KAF7724292.1"/>
    <property type="molecule type" value="Genomic_DNA"/>
</dbReference>
<proteinExistence type="predicted"/>
<keyword evidence="2" id="KW-1185">Reference proteome</keyword>
<accession>A0A8H7BQE0</accession>
<evidence type="ECO:0000313" key="1">
    <source>
        <dbReference type="EMBL" id="KAF7724292.1"/>
    </source>
</evidence>
<organism evidence="1 2">
    <name type="scientific">Apophysomyces ossiformis</name>
    <dbReference type="NCBI Taxonomy" id="679940"/>
    <lineage>
        <taxon>Eukaryota</taxon>
        <taxon>Fungi</taxon>
        <taxon>Fungi incertae sedis</taxon>
        <taxon>Mucoromycota</taxon>
        <taxon>Mucoromycotina</taxon>
        <taxon>Mucoromycetes</taxon>
        <taxon>Mucorales</taxon>
        <taxon>Mucorineae</taxon>
        <taxon>Mucoraceae</taxon>
        <taxon>Apophysomyces</taxon>
    </lineage>
</organism>
<reference evidence="1" key="1">
    <citation type="submission" date="2020-01" db="EMBL/GenBank/DDBJ databases">
        <title>Genome Sequencing of Three Apophysomyces-Like Fungal Strains Confirms a Novel Fungal Genus in the Mucoromycota with divergent Burkholderia-like Endosymbiotic Bacteria.</title>
        <authorList>
            <person name="Stajich J.E."/>
            <person name="Macias A.M."/>
            <person name="Carter-House D."/>
            <person name="Lovett B."/>
            <person name="Kasson L.R."/>
            <person name="Berry K."/>
            <person name="Grigoriev I."/>
            <person name="Chang Y."/>
            <person name="Spatafora J."/>
            <person name="Kasson M.T."/>
        </authorList>
    </citation>
    <scope>NUCLEOTIDE SEQUENCE</scope>
    <source>
        <strain evidence="1">NRRL A-21654</strain>
    </source>
</reference>
<gene>
    <name evidence="1" type="ORF">EC973_001193</name>
</gene>
<dbReference type="OrthoDB" id="2227827at2759"/>
<name>A0A8H7BQE0_9FUNG</name>
<protein>
    <submittedName>
        <fullName evidence="1">Uncharacterized protein</fullName>
    </submittedName>
</protein>